<feature type="transmembrane region" description="Helical" evidence="18">
    <location>
        <begin position="17"/>
        <end position="33"/>
    </location>
</feature>
<dbReference type="GO" id="GO:0071555">
    <property type="term" value="P:cell wall organization"/>
    <property type="evidence" value="ECO:0007669"/>
    <property type="project" value="UniProtKB-KW"/>
</dbReference>
<dbReference type="GO" id="GO:0006508">
    <property type="term" value="P:proteolysis"/>
    <property type="evidence" value="ECO:0007669"/>
    <property type="project" value="UniProtKB-KW"/>
</dbReference>
<dbReference type="GO" id="GO:0005886">
    <property type="term" value="C:plasma membrane"/>
    <property type="evidence" value="ECO:0007669"/>
    <property type="project" value="UniProtKB-SubCell"/>
</dbReference>
<evidence type="ECO:0000256" key="8">
    <source>
        <dbReference type="ARBA" id="ARBA00022679"/>
    </source>
</evidence>
<keyword evidence="18" id="KW-1133">Transmembrane helix</keyword>
<dbReference type="FunFam" id="1.10.3810.10:FF:000001">
    <property type="entry name" value="Penicillin-binding protein 1A"/>
    <property type="match status" value="1"/>
</dbReference>
<dbReference type="NCBIfam" id="TIGR02074">
    <property type="entry name" value="PBP_1a_fam"/>
    <property type="match status" value="1"/>
</dbReference>
<evidence type="ECO:0000256" key="12">
    <source>
        <dbReference type="ARBA" id="ARBA00023136"/>
    </source>
</evidence>
<evidence type="ECO:0000256" key="18">
    <source>
        <dbReference type="SAM" id="Phobius"/>
    </source>
</evidence>
<comment type="similarity">
    <text evidence="3">In the N-terminal section; belongs to the glycosyltransferase 51 family.</text>
</comment>
<dbReference type="GO" id="GO:0009002">
    <property type="term" value="F:serine-type D-Ala-D-Ala carboxypeptidase activity"/>
    <property type="evidence" value="ECO:0007669"/>
    <property type="project" value="UniProtKB-EC"/>
</dbReference>
<dbReference type="InterPro" id="IPR050396">
    <property type="entry name" value="Glycosyltr_51/Transpeptidase"/>
</dbReference>
<dbReference type="SUPFAM" id="SSF56601">
    <property type="entry name" value="beta-lactamase/transpeptidase-like"/>
    <property type="match status" value="1"/>
</dbReference>
<keyword evidence="6" id="KW-0645">Protease</keyword>
<dbReference type="Gene3D" id="1.10.3810.10">
    <property type="entry name" value="Biosynthetic peptidoglycan transglycosylase-like"/>
    <property type="match status" value="1"/>
</dbReference>
<dbReference type="GO" id="GO:0030288">
    <property type="term" value="C:outer membrane-bounded periplasmic space"/>
    <property type="evidence" value="ECO:0007669"/>
    <property type="project" value="TreeGrafter"/>
</dbReference>
<comment type="catalytic activity">
    <reaction evidence="15">
        <text>Preferential cleavage: (Ac)2-L-Lys-D-Ala-|-D-Ala. Also transpeptidation of peptidyl-alanyl moieties that are N-acyl substituents of D-alanine.</text>
        <dbReference type="EC" id="3.4.16.4"/>
    </reaction>
</comment>
<feature type="transmembrane region" description="Helical" evidence="18">
    <location>
        <begin position="134"/>
        <end position="155"/>
    </location>
</feature>
<protein>
    <submittedName>
        <fullName evidence="21">Uncharacterized protein</fullName>
    </submittedName>
</protein>
<keyword evidence="5" id="KW-0121">Carboxypeptidase</keyword>
<evidence type="ECO:0000256" key="3">
    <source>
        <dbReference type="ARBA" id="ARBA00007739"/>
    </source>
</evidence>
<evidence type="ECO:0000256" key="5">
    <source>
        <dbReference type="ARBA" id="ARBA00022645"/>
    </source>
</evidence>
<comment type="similarity">
    <text evidence="2">In the C-terminal section; belongs to the transpeptidase family.</text>
</comment>
<dbReference type="Proteomes" id="UP000177053">
    <property type="component" value="Unassembled WGS sequence"/>
</dbReference>
<name>A0A1F7X9T6_9BACT</name>
<keyword evidence="9" id="KW-0378">Hydrolase</keyword>
<evidence type="ECO:0000256" key="7">
    <source>
        <dbReference type="ARBA" id="ARBA00022676"/>
    </source>
</evidence>
<evidence type="ECO:0000256" key="16">
    <source>
        <dbReference type="ARBA" id="ARBA00049902"/>
    </source>
</evidence>
<evidence type="ECO:0000256" key="15">
    <source>
        <dbReference type="ARBA" id="ARBA00034000"/>
    </source>
</evidence>
<feature type="domain" description="Penicillin-binding protein transpeptidase" evidence="19">
    <location>
        <begin position="444"/>
        <end position="771"/>
    </location>
</feature>
<evidence type="ECO:0000256" key="11">
    <source>
        <dbReference type="ARBA" id="ARBA00022984"/>
    </source>
</evidence>
<keyword evidence="13" id="KW-0511">Multifunctional enzyme</keyword>
<dbReference type="Gene3D" id="3.40.710.10">
    <property type="entry name" value="DD-peptidase/beta-lactamase superfamily"/>
    <property type="match status" value="1"/>
</dbReference>
<evidence type="ECO:0000256" key="14">
    <source>
        <dbReference type="ARBA" id="ARBA00023316"/>
    </source>
</evidence>
<feature type="region of interest" description="Disordered" evidence="17">
    <location>
        <begin position="825"/>
        <end position="876"/>
    </location>
</feature>
<evidence type="ECO:0000256" key="13">
    <source>
        <dbReference type="ARBA" id="ARBA00023268"/>
    </source>
</evidence>
<evidence type="ECO:0000256" key="2">
    <source>
        <dbReference type="ARBA" id="ARBA00007090"/>
    </source>
</evidence>
<evidence type="ECO:0000256" key="17">
    <source>
        <dbReference type="SAM" id="MobiDB-lite"/>
    </source>
</evidence>
<dbReference type="InterPro" id="IPR001264">
    <property type="entry name" value="Glyco_trans_51"/>
</dbReference>
<keyword evidence="12 18" id="KW-0472">Membrane</keyword>
<evidence type="ECO:0000259" key="20">
    <source>
        <dbReference type="Pfam" id="PF00912"/>
    </source>
</evidence>
<dbReference type="PANTHER" id="PTHR32282">
    <property type="entry name" value="BINDING PROTEIN TRANSPEPTIDASE, PUTATIVE-RELATED"/>
    <property type="match status" value="1"/>
</dbReference>
<dbReference type="PANTHER" id="PTHR32282:SF11">
    <property type="entry name" value="PENICILLIN-BINDING PROTEIN 1B"/>
    <property type="match status" value="1"/>
</dbReference>
<accession>A0A1F7X9T6</accession>
<dbReference type="GO" id="GO:0008658">
    <property type="term" value="F:penicillin binding"/>
    <property type="evidence" value="ECO:0007669"/>
    <property type="project" value="InterPro"/>
</dbReference>
<evidence type="ECO:0000259" key="19">
    <source>
        <dbReference type="Pfam" id="PF00905"/>
    </source>
</evidence>
<keyword evidence="18" id="KW-0812">Transmembrane</keyword>
<keyword evidence="4" id="KW-1003">Cell membrane</keyword>
<feature type="domain" description="Glycosyl transferase family 51" evidence="20">
    <location>
        <begin position="184"/>
        <end position="356"/>
    </location>
</feature>
<evidence type="ECO:0000313" key="22">
    <source>
        <dbReference type="Proteomes" id="UP000177053"/>
    </source>
</evidence>
<evidence type="ECO:0000313" key="21">
    <source>
        <dbReference type="EMBL" id="OGM11792.1"/>
    </source>
</evidence>
<dbReference type="SUPFAM" id="SSF53955">
    <property type="entry name" value="Lysozyme-like"/>
    <property type="match status" value="1"/>
</dbReference>
<dbReference type="Pfam" id="PF00905">
    <property type="entry name" value="Transpeptidase"/>
    <property type="match status" value="1"/>
</dbReference>
<dbReference type="GO" id="GO:0008360">
    <property type="term" value="P:regulation of cell shape"/>
    <property type="evidence" value="ECO:0007669"/>
    <property type="project" value="UniProtKB-KW"/>
</dbReference>
<dbReference type="GO" id="GO:0009252">
    <property type="term" value="P:peptidoglycan biosynthetic process"/>
    <property type="evidence" value="ECO:0007669"/>
    <property type="project" value="UniProtKB-KW"/>
</dbReference>
<keyword evidence="7" id="KW-0328">Glycosyltransferase</keyword>
<proteinExistence type="inferred from homology"/>
<dbReference type="InterPro" id="IPR012338">
    <property type="entry name" value="Beta-lactam/transpept-like"/>
</dbReference>
<feature type="transmembrane region" description="Helical" evidence="18">
    <location>
        <begin position="39"/>
        <end position="58"/>
    </location>
</feature>
<dbReference type="EMBL" id="MGFS01000011">
    <property type="protein sequence ID" value="OGM11792.1"/>
    <property type="molecule type" value="Genomic_DNA"/>
</dbReference>
<dbReference type="GO" id="GO:0008955">
    <property type="term" value="F:peptidoglycan glycosyltransferase activity"/>
    <property type="evidence" value="ECO:0007669"/>
    <property type="project" value="UniProtKB-EC"/>
</dbReference>
<evidence type="ECO:0000256" key="4">
    <source>
        <dbReference type="ARBA" id="ARBA00022475"/>
    </source>
</evidence>
<evidence type="ECO:0000256" key="1">
    <source>
        <dbReference type="ARBA" id="ARBA00004236"/>
    </source>
</evidence>
<keyword evidence="14" id="KW-0961">Cell wall biogenesis/degradation</keyword>
<feature type="compositionally biased region" description="Basic and acidic residues" evidence="17">
    <location>
        <begin position="825"/>
        <end position="847"/>
    </location>
</feature>
<keyword evidence="8" id="KW-0808">Transferase</keyword>
<dbReference type="Pfam" id="PF00912">
    <property type="entry name" value="Transgly"/>
    <property type="match status" value="1"/>
</dbReference>
<comment type="subcellular location">
    <subcellularLocation>
        <location evidence="1">Cell membrane</location>
    </subcellularLocation>
</comment>
<evidence type="ECO:0000256" key="10">
    <source>
        <dbReference type="ARBA" id="ARBA00022960"/>
    </source>
</evidence>
<dbReference type="InterPro" id="IPR023346">
    <property type="entry name" value="Lysozyme-like_dom_sf"/>
</dbReference>
<comment type="caution">
    <text evidence="21">The sequence shown here is derived from an EMBL/GenBank/DDBJ whole genome shotgun (WGS) entry which is preliminary data.</text>
</comment>
<keyword evidence="10" id="KW-0133">Cell shape</keyword>
<gene>
    <name evidence="21" type="ORF">A2Z22_04450</name>
</gene>
<sequence length="876" mass="98663">MVYTSFPNQNESLARKLIIYSLKFIPWLLLAIGKPIFRLFSYCLIFLLYLFFIAKKIFKYFLVILSASFSKLKLSSYQISDKSFVIHKFTKSKTRKKTKRVYPPPLSLKSFNLTLEASLQKFLRFRFPRVRFGYVYFFTFIYFSLVTIFIIFKIFTRDLPNPDALVNRETKVSTKIYDRNKILLYNIYKDENRTPVPLEKIPLRVRLATLAIEDAEFYRHPGFSIRGIIRAIYKNYKKGELTGGSTITQQLIKNTLLTPEKTYSRKLKEIILAIQVEMKFSKDQILEMYLNQVSYGGTAYGIQEAARSYFAKDVDHLTLAESALLAGLPKSPTFYSPFGSNPQFAFDRQKEVLNLMKVNGYITQEQLDDALNEKITFSENRTNILAPHFVMYVREYLENKYGKEVVEQGGLEVITTLDYQLQKMAEEVVGNEVKNLTKLKVGNGAAIVINPKSGDILAMVGSRDYFDLEMDGNVNVTTQPRQPGSSIKIVNYAYALSNGFTTASLVKDTPVTFLIDGQPAYTPKNYDGKFRGNLTLRSAFAESRNVPAVKVLASYGVEKMFEMGQKMGITTWTDLSNYGLSLTLGGGTVKLIDLAQAYAVIANYGVKTSFSPILKVTNYQGKILEENFCSPIKEKGGFNIADTVNPANQVNQEKNLINSVLATESAINLKKGDSNCQSEQVLDPRVAFMIIDILKDNRARSPAFGINSLLVIPKHSEVAVKTGTSNDLRDNLTIGFNQNYLVAVWVGNNDNSPMSRIASGVTGASPIFNKIMTALLADTSNHDWEIPSGLVQLPICPYTGTLSCEGCPAKTEWFLEENKPDKACNPEAFKKEGEEQEDKVNQEESKKTGQILPEAASIEVVDLRESNKKLDKEPNH</sequence>
<evidence type="ECO:0000256" key="6">
    <source>
        <dbReference type="ARBA" id="ARBA00022670"/>
    </source>
</evidence>
<reference evidence="21 22" key="1">
    <citation type="journal article" date="2016" name="Nat. Commun.">
        <title>Thousands of microbial genomes shed light on interconnected biogeochemical processes in an aquifer system.</title>
        <authorList>
            <person name="Anantharaman K."/>
            <person name="Brown C.T."/>
            <person name="Hug L.A."/>
            <person name="Sharon I."/>
            <person name="Castelle C.J."/>
            <person name="Probst A.J."/>
            <person name="Thomas B.C."/>
            <person name="Singh A."/>
            <person name="Wilkins M.J."/>
            <person name="Karaoz U."/>
            <person name="Brodie E.L."/>
            <person name="Williams K.H."/>
            <person name="Hubbard S.S."/>
            <person name="Banfield J.F."/>
        </authorList>
    </citation>
    <scope>NUCLEOTIDE SEQUENCE [LARGE SCALE GENOMIC DNA]</scope>
</reference>
<evidence type="ECO:0000256" key="9">
    <source>
        <dbReference type="ARBA" id="ARBA00022801"/>
    </source>
</evidence>
<comment type="catalytic activity">
    <reaction evidence="16">
        <text>[GlcNAc-(1-&gt;4)-Mur2Ac(oyl-L-Ala-gamma-D-Glu-L-Lys-D-Ala-D-Ala)](n)-di-trans,octa-cis-undecaprenyl diphosphate + beta-D-GlcNAc-(1-&gt;4)-Mur2Ac(oyl-L-Ala-gamma-D-Glu-L-Lys-D-Ala-D-Ala)-di-trans,octa-cis-undecaprenyl diphosphate = [GlcNAc-(1-&gt;4)-Mur2Ac(oyl-L-Ala-gamma-D-Glu-L-Lys-D-Ala-D-Ala)](n+1)-di-trans,octa-cis-undecaprenyl diphosphate + di-trans,octa-cis-undecaprenyl diphosphate + H(+)</text>
        <dbReference type="Rhea" id="RHEA:23708"/>
        <dbReference type="Rhea" id="RHEA-COMP:9602"/>
        <dbReference type="Rhea" id="RHEA-COMP:9603"/>
        <dbReference type="ChEBI" id="CHEBI:15378"/>
        <dbReference type="ChEBI" id="CHEBI:58405"/>
        <dbReference type="ChEBI" id="CHEBI:60033"/>
        <dbReference type="ChEBI" id="CHEBI:78435"/>
        <dbReference type="EC" id="2.4.99.28"/>
    </reaction>
</comment>
<dbReference type="InterPro" id="IPR001460">
    <property type="entry name" value="PCN-bd_Tpept"/>
</dbReference>
<feature type="compositionally biased region" description="Basic and acidic residues" evidence="17">
    <location>
        <begin position="861"/>
        <end position="876"/>
    </location>
</feature>
<dbReference type="InterPro" id="IPR036950">
    <property type="entry name" value="PBP_transglycosylase"/>
</dbReference>
<keyword evidence="11" id="KW-0573">Peptidoglycan synthesis</keyword>
<organism evidence="21 22">
    <name type="scientific">Candidatus Woesebacteria bacterium RBG_16_34_12</name>
    <dbReference type="NCBI Taxonomy" id="1802480"/>
    <lineage>
        <taxon>Bacteria</taxon>
        <taxon>Candidatus Woeseibacteriota</taxon>
    </lineage>
</organism>
<dbReference type="AlphaFoldDB" id="A0A1F7X9T6"/>